<dbReference type="PRINTS" id="PR00723">
    <property type="entry name" value="SUBTILISIN"/>
</dbReference>
<keyword evidence="11" id="KW-1185">Reference proteome</keyword>
<evidence type="ECO:0000256" key="8">
    <source>
        <dbReference type="SAM" id="SignalP"/>
    </source>
</evidence>
<dbReference type="GO" id="GO:0006508">
    <property type="term" value="P:proteolysis"/>
    <property type="evidence" value="ECO:0007669"/>
    <property type="project" value="UniProtKB-KW"/>
</dbReference>
<evidence type="ECO:0000256" key="1">
    <source>
        <dbReference type="ARBA" id="ARBA00011073"/>
    </source>
</evidence>
<dbReference type="InterPro" id="IPR050131">
    <property type="entry name" value="Peptidase_S8_subtilisin-like"/>
</dbReference>
<keyword evidence="5 6" id="KW-0720">Serine protease</keyword>
<dbReference type="InterPro" id="IPR036852">
    <property type="entry name" value="Peptidase_S8/S53_dom_sf"/>
</dbReference>
<evidence type="ECO:0000256" key="6">
    <source>
        <dbReference type="PROSITE-ProRule" id="PRU01240"/>
    </source>
</evidence>
<dbReference type="PANTHER" id="PTHR43806:SF11">
    <property type="entry name" value="CEREVISIN-RELATED"/>
    <property type="match status" value="1"/>
</dbReference>
<organism evidence="10 11">
    <name type="scientific">Sandaracinobacteroides saxicola</name>
    <dbReference type="NCBI Taxonomy" id="2759707"/>
    <lineage>
        <taxon>Bacteria</taxon>
        <taxon>Pseudomonadati</taxon>
        <taxon>Pseudomonadota</taxon>
        <taxon>Alphaproteobacteria</taxon>
        <taxon>Sphingomonadales</taxon>
        <taxon>Sphingosinicellaceae</taxon>
        <taxon>Sandaracinobacteroides</taxon>
    </lineage>
</organism>
<evidence type="ECO:0000313" key="10">
    <source>
        <dbReference type="EMBL" id="QMW23607.1"/>
    </source>
</evidence>
<dbReference type="PROSITE" id="PS00138">
    <property type="entry name" value="SUBTILASE_SER"/>
    <property type="match status" value="1"/>
</dbReference>
<feature type="active site" description="Charge relay system" evidence="6">
    <location>
        <position position="302"/>
    </location>
</feature>
<keyword evidence="2 6" id="KW-0645">Protease</keyword>
<dbReference type="CDD" id="cd04848">
    <property type="entry name" value="Peptidases_S8_Autotransporter_serine_protease_like"/>
    <property type="match status" value="1"/>
</dbReference>
<dbReference type="SUPFAM" id="SSF52743">
    <property type="entry name" value="Subtilisin-like"/>
    <property type="match status" value="1"/>
</dbReference>
<name>A0A7G5IJR5_9SPHN</name>
<evidence type="ECO:0000256" key="5">
    <source>
        <dbReference type="ARBA" id="ARBA00022825"/>
    </source>
</evidence>
<feature type="compositionally biased region" description="Pro residues" evidence="7">
    <location>
        <begin position="36"/>
        <end position="64"/>
    </location>
</feature>
<dbReference type="Proteomes" id="UP000515292">
    <property type="component" value="Chromosome"/>
</dbReference>
<feature type="chain" id="PRO_5028963228" evidence="8">
    <location>
        <begin position="22"/>
        <end position="701"/>
    </location>
</feature>
<evidence type="ECO:0000256" key="7">
    <source>
        <dbReference type="SAM" id="MobiDB-lite"/>
    </source>
</evidence>
<comment type="similarity">
    <text evidence="1 6">Belongs to the peptidase S8 family.</text>
</comment>
<evidence type="ECO:0000259" key="9">
    <source>
        <dbReference type="Pfam" id="PF00082"/>
    </source>
</evidence>
<feature type="active site" description="Charge relay system" evidence="6">
    <location>
        <position position="101"/>
    </location>
</feature>
<dbReference type="RefSeq" id="WP_182297430.1">
    <property type="nucleotide sequence ID" value="NZ_CP059851.1"/>
</dbReference>
<dbReference type="PROSITE" id="PS51257">
    <property type="entry name" value="PROKAR_LIPOPROTEIN"/>
    <property type="match status" value="1"/>
</dbReference>
<gene>
    <name evidence="10" type="ORF">H3309_03685</name>
</gene>
<feature type="domain" description="Peptidase S8/S53" evidence="9">
    <location>
        <begin position="92"/>
        <end position="350"/>
    </location>
</feature>
<dbReference type="InterPro" id="IPR023828">
    <property type="entry name" value="Peptidase_S8_Ser-AS"/>
</dbReference>
<dbReference type="Pfam" id="PF00082">
    <property type="entry name" value="Peptidase_S8"/>
    <property type="match status" value="1"/>
</dbReference>
<keyword evidence="3 8" id="KW-0732">Signal</keyword>
<evidence type="ECO:0000256" key="3">
    <source>
        <dbReference type="ARBA" id="ARBA00022729"/>
    </source>
</evidence>
<reference evidence="10 11" key="1">
    <citation type="submission" date="2020-07" db="EMBL/GenBank/DDBJ databases">
        <title>Complete genome sequence for Sandaracinobacter sp. M6.</title>
        <authorList>
            <person name="Tang Y."/>
            <person name="Liu Q."/>
            <person name="Guo Z."/>
            <person name="Lei P."/>
            <person name="Huang B."/>
        </authorList>
    </citation>
    <scope>NUCLEOTIDE SEQUENCE [LARGE SCALE GENOMIC DNA]</scope>
    <source>
        <strain evidence="10 11">M6</strain>
    </source>
</reference>
<dbReference type="InterPro" id="IPR000209">
    <property type="entry name" value="Peptidase_S8/S53_dom"/>
</dbReference>
<dbReference type="KEGG" id="sand:H3309_03685"/>
<dbReference type="EMBL" id="CP059851">
    <property type="protein sequence ID" value="QMW23607.1"/>
    <property type="molecule type" value="Genomic_DNA"/>
</dbReference>
<dbReference type="InterPro" id="IPR034061">
    <property type="entry name" value="Peptidases_S8_Autotransporter"/>
</dbReference>
<feature type="active site" description="Charge relay system" evidence="6">
    <location>
        <position position="135"/>
    </location>
</feature>
<dbReference type="InterPro" id="IPR015500">
    <property type="entry name" value="Peptidase_S8_subtilisin-rel"/>
</dbReference>
<protein>
    <submittedName>
        <fullName evidence="10">S8 family serine peptidase</fullName>
    </submittedName>
</protein>
<dbReference type="PROSITE" id="PS51892">
    <property type="entry name" value="SUBTILASE"/>
    <property type="match status" value="1"/>
</dbReference>
<keyword evidence="4 6" id="KW-0378">Hydrolase</keyword>
<evidence type="ECO:0000313" key="11">
    <source>
        <dbReference type="Proteomes" id="UP000515292"/>
    </source>
</evidence>
<evidence type="ECO:0000256" key="2">
    <source>
        <dbReference type="ARBA" id="ARBA00022670"/>
    </source>
</evidence>
<sequence length="701" mass="71143">MRPTGFTPKTLALLLATTMLAACGGSDGGSSGPRTIPAPPIAPGSVTPSPPPPPAVTDPAPPPSENNTLEYRSSTGATSMKAIAAYDRSAFGQGVTVGVIDTGLGLLARGLFEERIHTASTDIAGIRGLEDPTGHGSAVAAIIGAARDGRDIQGGAYRSQLMVLRTDTPDSCVTSCAFSGANIARALDHARVNGAKVVNISLGGSLSSQVIDAVDRATAAGMLVVVAAGNSSAASPNSFAQIAATDVARGQVIIAGALDERGAIADFSDRAGGFGRWFLATAGENVRSYDQYGNQARVSGTSFAAPNVAAAAALVASAFPNLNGREIADLLLDSARDYGASGTDEVYGRGILDLERAFAPKGSVTVLGTVQPMAATLVVDPVLGNSGAIAGALGRVVGLDSLKRAYVMTPEVRRLERRATLLSTMAQPARWAGQGGMSAAVLPGPAFRTSDVGNQPQTGFRLSGARMVTQVGAAQLAVGLGQGGGFALTPADPTRRMAGGIDMSLSLGRLSIGAERGEGYHALNAARRFALAGGEATVGLRYTRQAARGSALLGVRTVHGVALNAGAALPLGAGVTLEPALSMEARRFSLNGGLAASATTSLASAWSVSLAGEGRRLGWRMTLLQPLTVEGGSIAFDLPRDYDYATESARFERTRAGLREARRVMAMADVSAPVGPFALSLRGFAGGEAGVGAMVAVGTGF</sequence>
<feature type="signal peptide" evidence="8">
    <location>
        <begin position="1"/>
        <end position="21"/>
    </location>
</feature>
<dbReference type="AlphaFoldDB" id="A0A7G5IJR5"/>
<dbReference type="Gene3D" id="3.40.50.200">
    <property type="entry name" value="Peptidase S8/S53 domain"/>
    <property type="match status" value="1"/>
</dbReference>
<feature type="region of interest" description="Disordered" evidence="7">
    <location>
        <begin position="25"/>
        <end position="67"/>
    </location>
</feature>
<evidence type="ECO:0000256" key="4">
    <source>
        <dbReference type="ARBA" id="ARBA00022801"/>
    </source>
</evidence>
<proteinExistence type="inferred from homology"/>
<accession>A0A7G5IJR5</accession>
<dbReference type="GO" id="GO:0004252">
    <property type="term" value="F:serine-type endopeptidase activity"/>
    <property type="evidence" value="ECO:0007669"/>
    <property type="project" value="UniProtKB-UniRule"/>
</dbReference>
<dbReference type="PANTHER" id="PTHR43806">
    <property type="entry name" value="PEPTIDASE S8"/>
    <property type="match status" value="1"/>
</dbReference>